<protein>
    <submittedName>
        <fullName evidence="1">Ethylene insensitive 3 family protein</fullName>
    </submittedName>
</protein>
<dbReference type="Proteomes" id="UP000265520">
    <property type="component" value="Unassembled WGS sequence"/>
</dbReference>
<dbReference type="EMBL" id="LXQA010299518">
    <property type="protein sequence ID" value="MCI42036.1"/>
    <property type="molecule type" value="Genomic_DNA"/>
</dbReference>
<evidence type="ECO:0000313" key="2">
    <source>
        <dbReference type="Proteomes" id="UP000265520"/>
    </source>
</evidence>
<dbReference type="AlphaFoldDB" id="A0A392S2F2"/>
<comment type="caution">
    <text evidence="1">The sequence shown here is derived from an EMBL/GenBank/DDBJ whole genome shotgun (WGS) entry which is preliminary data.</text>
</comment>
<sequence>MNTIPTPVVNQNMQPQLNNNFYGEQEVTNMQPNVVAHANVSTPTTYDLEEFHSQFDGEANNNYPFIDSPTVETP</sequence>
<reference evidence="1 2" key="1">
    <citation type="journal article" date="2018" name="Front. Plant Sci.">
        <title>Red Clover (Trifolium pratense) and Zigzag Clover (T. medium) - A Picture of Genomic Similarities and Differences.</title>
        <authorList>
            <person name="Dluhosova J."/>
            <person name="Istvanek J."/>
            <person name="Nedelnik J."/>
            <person name="Repkova J."/>
        </authorList>
    </citation>
    <scope>NUCLEOTIDE SEQUENCE [LARGE SCALE GENOMIC DNA]</scope>
    <source>
        <strain evidence="2">cv. 10/8</strain>
        <tissue evidence="1">Leaf</tissue>
    </source>
</reference>
<name>A0A392S2F2_9FABA</name>
<organism evidence="1 2">
    <name type="scientific">Trifolium medium</name>
    <dbReference type="NCBI Taxonomy" id="97028"/>
    <lineage>
        <taxon>Eukaryota</taxon>
        <taxon>Viridiplantae</taxon>
        <taxon>Streptophyta</taxon>
        <taxon>Embryophyta</taxon>
        <taxon>Tracheophyta</taxon>
        <taxon>Spermatophyta</taxon>
        <taxon>Magnoliopsida</taxon>
        <taxon>eudicotyledons</taxon>
        <taxon>Gunneridae</taxon>
        <taxon>Pentapetalae</taxon>
        <taxon>rosids</taxon>
        <taxon>fabids</taxon>
        <taxon>Fabales</taxon>
        <taxon>Fabaceae</taxon>
        <taxon>Papilionoideae</taxon>
        <taxon>50 kb inversion clade</taxon>
        <taxon>NPAAA clade</taxon>
        <taxon>Hologalegina</taxon>
        <taxon>IRL clade</taxon>
        <taxon>Trifolieae</taxon>
        <taxon>Trifolium</taxon>
    </lineage>
</organism>
<keyword evidence="2" id="KW-1185">Reference proteome</keyword>
<feature type="non-terminal residue" evidence="1">
    <location>
        <position position="74"/>
    </location>
</feature>
<proteinExistence type="predicted"/>
<evidence type="ECO:0000313" key="1">
    <source>
        <dbReference type="EMBL" id="MCI42036.1"/>
    </source>
</evidence>
<accession>A0A392S2F2</accession>